<dbReference type="PROSITE" id="PS51781">
    <property type="entry name" value="SH3B"/>
    <property type="match status" value="1"/>
</dbReference>
<evidence type="ECO:0000256" key="4">
    <source>
        <dbReference type="ARBA" id="ARBA00022807"/>
    </source>
</evidence>
<dbReference type="OrthoDB" id="9808890at2"/>
<evidence type="ECO:0000256" key="3">
    <source>
        <dbReference type="ARBA" id="ARBA00022801"/>
    </source>
</evidence>
<dbReference type="SMART" id="SM00287">
    <property type="entry name" value="SH3b"/>
    <property type="match status" value="2"/>
</dbReference>
<dbReference type="Gene3D" id="3.90.1720.10">
    <property type="entry name" value="endopeptidase domain like (from Nostoc punctiforme)"/>
    <property type="match status" value="1"/>
</dbReference>
<dbReference type="Pfam" id="PF08239">
    <property type="entry name" value="SH3_3"/>
    <property type="match status" value="2"/>
</dbReference>
<evidence type="ECO:0000256" key="2">
    <source>
        <dbReference type="ARBA" id="ARBA00022670"/>
    </source>
</evidence>
<evidence type="ECO:0000259" key="6">
    <source>
        <dbReference type="PROSITE" id="PS51781"/>
    </source>
</evidence>
<dbReference type="RefSeq" id="WP_115482622.1">
    <property type="nucleotide sequence ID" value="NZ_QRCT01000048.1"/>
</dbReference>
<protein>
    <submittedName>
        <fullName evidence="8">Hydrolase Nlp/P60</fullName>
    </submittedName>
</protein>
<feature type="region of interest" description="Disordered" evidence="5">
    <location>
        <begin position="55"/>
        <end position="77"/>
    </location>
</feature>
<dbReference type="SUPFAM" id="SSF54001">
    <property type="entry name" value="Cysteine proteinases"/>
    <property type="match status" value="1"/>
</dbReference>
<keyword evidence="2" id="KW-0645">Protease</keyword>
<dbReference type="InterPro" id="IPR000064">
    <property type="entry name" value="NLP_P60_dom"/>
</dbReference>
<comment type="caution">
    <text evidence="8">The sequence shown here is derived from an EMBL/GenBank/DDBJ whole genome shotgun (WGS) entry which is preliminary data.</text>
</comment>
<dbReference type="Gene3D" id="2.30.30.40">
    <property type="entry name" value="SH3 Domains"/>
    <property type="match status" value="2"/>
</dbReference>
<keyword evidence="9" id="KW-1185">Reference proteome</keyword>
<feature type="region of interest" description="Disordered" evidence="5">
    <location>
        <begin position="232"/>
        <end position="276"/>
    </location>
</feature>
<dbReference type="AlphaFoldDB" id="A0A371ASZ2"/>
<feature type="domain" description="NlpC/P60" evidence="7">
    <location>
        <begin position="275"/>
        <end position="388"/>
    </location>
</feature>
<gene>
    <name evidence="8" type="ORF">DWV06_13015</name>
</gene>
<dbReference type="GO" id="GO:0008234">
    <property type="term" value="F:cysteine-type peptidase activity"/>
    <property type="evidence" value="ECO:0007669"/>
    <property type="project" value="UniProtKB-KW"/>
</dbReference>
<evidence type="ECO:0000259" key="7">
    <source>
        <dbReference type="PROSITE" id="PS51935"/>
    </source>
</evidence>
<proteinExistence type="inferred from homology"/>
<dbReference type="PROSITE" id="PS51935">
    <property type="entry name" value="NLPC_P60"/>
    <property type="match status" value="1"/>
</dbReference>
<keyword evidence="3 8" id="KW-0378">Hydrolase</keyword>
<sequence>MKKHIVKVAACCLVGGVVFTGSMISTKAASEKEMLPSAGVSLAFSECYTAPQKTKEIKNSTKKEEPKNTKKEEKKKTKKVKSEYADIAIAQVDNYVNVRVEANEEGEVVGKLYNNSAATILETKGDWYKIKSGSVTGYVKSEFVVRNNEELAKSVGHRIAVVDTETLRVRKDSNATSDIIGLVPQEEELTVTEEKDGWVKVSIEEGEGYVSQEFVKCKTFYVTAESKEEEEARLAKEKKEREEAEKAAQKASTSKSSSKNSSQESSSSTSKSSGSGSGQAVADFACQFVGNPYVYGGTSLTNGADCSGFVMSVYANFGVGLPHSSSAQAGVGYGVSYDQAQPGDIICYSGHVGIYIGGGQIVNASSSETGIRIQSATYREIVAVRRIF</sequence>
<dbReference type="InterPro" id="IPR038765">
    <property type="entry name" value="Papain-like_cys_pep_sf"/>
</dbReference>
<organism evidence="8 9">
    <name type="scientific">Anaerosacchariphilus polymeriproducens</name>
    <dbReference type="NCBI Taxonomy" id="1812858"/>
    <lineage>
        <taxon>Bacteria</taxon>
        <taxon>Bacillati</taxon>
        <taxon>Bacillota</taxon>
        <taxon>Clostridia</taxon>
        <taxon>Lachnospirales</taxon>
        <taxon>Lachnospiraceae</taxon>
        <taxon>Anaerosacchariphilus</taxon>
    </lineage>
</organism>
<dbReference type="GO" id="GO:0006508">
    <property type="term" value="P:proteolysis"/>
    <property type="evidence" value="ECO:0007669"/>
    <property type="project" value="UniProtKB-KW"/>
</dbReference>
<accession>A0A371ASZ2</accession>
<dbReference type="Proteomes" id="UP000255036">
    <property type="component" value="Unassembled WGS sequence"/>
</dbReference>
<dbReference type="Pfam" id="PF00877">
    <property type="entry name" value="NLPC_P60"/>
    <property type="match status" value="1"/>
</dbReference>
<reference evidence="8 9" key="1">
    <citation type="submission" date="2018-07" db="EMBL/GenBank/DDBJ databases">
        <title>Anaerosacharophilus polymeroproducens gen. nov. sp. nov., an anaerobic bacterium isolated from salt field.</title>
        <authorList>
            <person name="Kim W."/>
            <person name="Yang S.-H."/>
            <person name="Oh J."/>
            <person name="Lee J.-H."/>
            <person name="Kwon K.K."/>
        </authorList>
    </citation>
    <scope>NUCLEOTIDE SEQUENCE [LARGE SCALE GENOMIC DNA]</scope>
    <source>
        <strain evidence="8 9">MCWD5</strain>
    </source>
</reference>
<evidence type="ECO:0000313" key="9">
    <source>
        <dbReference type="Proteomes" id="UP000255036"/>
    </source>
</evidence>
<dbReference type="InterPro" id="IPR051202">
    <property type="entry name" value="Peptidase_C40"/>
</dbReference>
<dbReference type="InterPro" id="IPR003646">
    <property type="entry name" value="SH3-like_bac-type"/>
</dbReference>
<evidence type="ECO:0000256" key="5">
    <source>
        <dbReference type="SAM" id="MobiDB-lite"/>
    </source>
</evidence>
<feature type="domain" description="SH3b" evidence="6">
    <location>
        <begin position="85"/>
        <end position="148"/>
    </location>
</feature>
<name>A0A371ASZ2_9FIRM</name>
<dbReference type="EMBL" id="QRCT01000048">
    <property type="protein sequence ID" value="RDU22688.1"/>
    <property type="molecule type" value="Genomic_DNA"/>
</dbReference>
<evidence type="ECO:0000256" key="1">
    <source>
        <dbReference type="ARBA" id="ARBA00007074"/>
    </source>
</evidence>
<dbReference type="PANTHER" id="PTHR47053:SF1">
    <property type="entry name" value="MUREIN DD-ENDOPEPTIDASE MEPH-RELATED"/>
    <property type="match status" value="1"/>
</dbReference>
<feature type="compositionally biased region" description="Basic and acidic residues" evidence="5">
    <location>
        <begin position="232"/>
        <end position="248"/>
    </location>
</feature>
<evidence type="ECO:0000313" key="8">
    <source>
        <dbReference type="EMBL" id="RDU22688.1"/>
    </source>
</evidence>
<dbReference type="PANTHER" id="PTHR47053">
    <property type="entry name" value="MUREIN DD-ENDOPEPTIDASE MEPH-RELATED"/>
    <property type="match status" value="1"/>
</dbReference>
<keyword evidence="4" id="KW-0788">Thiol protease</keyword>
<comment type="similarity">
    <text evidence="1">Belongs to the peptidase C40 family.</text>
</comment>
<feature type="compositionally biased region" description="Low complexity" evidence="5">
    <location>
        <begin position="249"/>
        <end position="274"/>
    </location>
</feature>